<dbReference type="Proteomes" id="UP000504640">
    <property type="component" value="Unplaced"/>
</dbReference>
<evidence type="ECO:0000313" key="3">
    <source>
        <dbReference type="RefSeq" id="XP_032128667.1"/>
    </source>
</evidence>
<dbReference type="AlphaFoldDB" id="A0A6J3HFH2"/>
<evidence type="ECO:0000313" key="2">
    <source>
        <dbReference type="Proteomes" id="UP000504640"/>
    </source>
</evidence>
<reference evidence="3" key="1">
    <citation type="submission" date="2025-08" db="UniProtKB">
        <authorList>
            <consortium name="RefSeq"/>
        </authorList>
    </citation>
    <scope>IDENTIFICATION</scope>
    <source>
        <tissue evidence="3">Blood</tissue>
    </source>
</reference>
<keyword evidence="2" id="KW-1185">Reference proteome</keyword>
<accession>A0A6J3HFH2</accession>
<feature type="compositionally biased region" description="Basic residues" evidence="1">
    <location>
        <begin position="177"/>
        <end position="190"/>
    </location>
</feature>
<protein>
    <submittedName>
        <fullName evidence="3">Uncharacterized protein C2orf16-like isoform X2</fullName>
    </submittedName>
</protein>
<dbReference type="PANTHER" id="PTHR33888:SF1">
    <property type="entry name" value="RIKEN CDNA 4932415D10 GENE"/>
    <property type="match status" value="1"/>
</dbReference>
<dbReference type="GeneID" id="116546549"/>
<evidence type="ECO:0000256" key="1">
    <source>
        <dbReference type="SAM" id="MobiDB-lite"/>
    </source>
</evidence>
<proteinExistence type="predicted"/>
<name>A0A6J3HFH2_SAPAP</name>
<sequence>MACTEANLTCVSELPGDWTQDYILWSMERSLQQIFRHLESTRSRLMEQDLPEPQDTISSSTSSVLVAQKTVLHCCDYKKATHSTDHSISFRSPCSNSSLCHLPVFSEGTTWEYQSHSLPISHKRQSSVFRNQGTTLSPFKLSEPQKSKHFQNLTELSPLQSQSSFINSISEPLNICKQKRKKKEERRSKSHLTSDHEPNSVSKERPQLPRWAPFKLSPSVRRELEGHMSEKVFTLQQQTVPLPVRKSWAMLNYLTEVQRGVAESNKLQTRLSMPIHQNTEQNINKNSPDLPSFPLLVNAEVGSGTNSTETKLSQSLISGKQLQPGDGPQILGSMPLVTSVGTLPPRSLGVNVIPEETALLKKEPKHILELSVEKRVIDFPEKRIQQHKTQVTNVDLTPSLPYQVKDSIKVTPLALLRVMDSMGMIPGSHSESVGLFPQLPSQVVKPMETMKTMTITPKPPNQVIQSMEAAPRPKHQVVESERMATRLLNQVTDNKKVTPIALLQVMDSMGMINKSHPHIESVGMTPTPHHEAIESVKMNTLLNYQVTKPEEMNPRPQCAVMETVEMMPGPQHKVMESVGMTSGSQSQVMEQGKTIPGPICQDTKSSEVISAPLHQVEKSIGLTQPSLGTTPGPLSQISESVEMSSVSFQDTLKTMHQLGKAMGETPVSQHTTKESLDLISGSEIQSVKSEVLTTEPQSHMRFVHCNLGPCSEITKLSEAPSMSEYKDTETVGLALPQVGKTWGVIPVPPDSETGVLELTPGPGMQYEKSEPLTAKLEICGVNQ</sequence>
<gene>
    <name evidence="3" type="primary">LOC116546549</name>
</gene>
<organism evidence="2 3">
    <name type="scientific">Sapajus apella</name>
    <name type="common">Brown-capped capuchin</name>
    <name type="synonym">Cebus apella</name>
    <dbReference type="NCBI Taxonomy" id="9515"/>
    <lineage>
        <taxon>Eukaryota</taxon>
        <taxon>Metazoa</taxon>
        <taxon>Chordata</taxon>
        <taxon>Craniata</taxon>
        <taxon>Vertebrata</taxon>
        <taxon>Euteleostomi</taxon>
        <taxon>Mammalia</taxon>
        <taxon>Eutheria</taxon>
        <taxon>Euarchontoglires</taxon>
        <taxon>Primates</taxon>
        <taxon>Haplorrhini</taxon>
        <taxon>Platyrrhini</taxon>
        <taxon>Cebidae</taxon>
        <taxon>Cebinae</taxon>
        <taxon>Sapajus</taxon>
    </lineage>
</organism>
<feature type="region of interest" description="Disordered" evidence="1">
    <location>
        <begin position="176"/>
        <end position="209"/>
    </location>
</feature>
<dbReference type="RefSeq" id="XP_032128667.1">
    <property type="nucleotide sequence ID" value="XM_032272776.1"/>
</dbReference>
<feature type="compositionally biased region" description="Basic and acidic residues" evidence="1">
    <location>
        <begin position="192"/>
        <end position="207"/>
    </location>
</feature>
<dbReference type="GO" id="GO:0005615">
    <property type="term" value="C:extracellular space"/>
    <property type="evidence" value="ECO:0007669"/>
    <property type="project" value="TreeGrafter"/>
</dbReference>
<dbReference type="PANTHER" id="PTHR33888">
    <property type="entry name" value="RIKEN CDNA 4932415D10 GENE"/>
    <property type="match status" value="1"/>
</dbReference>